<evidence type="ECO:0000313" key="5">
    <source>
        <dbReference type="Proteomes" id="UP000000333"/>
    </source>
</evidence>
<dbReference type="Gene3D" id="1.10.10.10">
    <property type="entry name" value="Winged helix-like DNA-binding domain superfamily/Winged helix DNA-binding domain"/>
    <property type="match status" value="1"/>
</dbReference>
<dbReference type="HOGENOM" id="CLU_300502_0_0_11"/>
<evidence type="ECO:0000313" key="4">
    <source>
        <dbReference type="EMBL" id="ADK67276.1"/>
    </source>
</evidence>
<dbReference type="AlphaFoldDB" id="E1QY12"/>
<dbReference type="GO" id="GO:0006355">
    <property type="term" value="P:regulation of DNA-templated transcription"/>
    <property type="evidence" value="ECO:0007669"/>
    <property type="project" value="TreeGrafter"/>
</dbReference>
<dbReference type="STRING" id="633147.Olsu_0144"/>
<protein>
    <submittedName>
        <fullName evidence="4">Response regulator receiver and SARP domain protein</fullName>
    </submittedName>
</protein>
<dbReference type="EMBL" id="CP002106">
    <property type="protein sequence ID" value="ADK67276.1"/>
    <property type="molecule type" value="Genomic_DNA"/>
</dbReference>
<evidence type="ECO:0000256" key="2">
    <source>
        <dbReference type="ARBA" id="ARBA00023163"/>
    </source>
</evidence>
<dbReference type="KEGG" id="ols:Olsu_0144"/>
<dbReference type="RefSeq" id="WP_013251028.1">
    <property type="nucleotide sequence ID" value="NC_014363.1"/>
</dbReference>
<dbReference type="InterPro" id="IPR051677">
    <property type="entry name" value="AfsR-DnrI-RedD_regulator"/>
</dbReference>
<dbReference type="SUPFAM" id="SSF52540">
    <property type="entry name" value="P-loop containing nucleoside triphosphate hydrolases"/>
    <property type="match status" value="1"/>
</dbReference>
<keyword evidence="5" id="KW-1185">Reference proteome</keyword>
<evidence type="ECO:0000259" key="3">
    <source>
        <dbReference type="SMART" id="SM01043"/>
    </source>
</evidence>
<dbReference type="Proteomes" id="UP000000333">
    <property type="component" value="Chromosome"/>
</dbReference>
<reference evidence="4 5" key="1">
    <citation type="journal article" date="2010" name="Stand. Genomic Sci.">
        <title>Complete genome sequence of Olsenella uli type strain (VPI D76D-27C).</title>
        <authorList>
            <person name="Goker M."/>
            <person name="Held B."/>
            <person name="Lucas S."/>
            <person name="Nolan M."/>
            <person name="Yasawong M."/>
            <person name="Glavina Del Rio T."/>
            <person name="Tice H."/>
            <person name="Cheng J.F."/>
            <person name="Bruce D."/>
            <person name="Detter J.C."/>
            <person name="Tapia R."/>
            <person name="Han C."/>
            <person name="Goodwin L."/>
            <person name="Pitluck S."/>
            <person name="Liolios K."/>
            <person name="Ivanova N."/>
            <person name="Mavromatis K."/>
            <person name="Mikhailova N."/>
            <person name="Pati A."/>
            <person name="Chen A."/>
            <person name="Palaniappan K."/>
            <person name="Land M."/>
            <person name="Hauser L."/>
            <person name="Chang Y.J."/>
            <person name="Jeffries C.D."/>
            <person name="Rohde M."/>
            <person name="Sikorski J."/>
            <person name="Pukall R."/>
            <person name="Woyke T."/>
            <person name="Bristow J."/>
            <person name="Eisen J.A."/>
            <person name="Markowitz V."/>
            <person name="Hugenholtz P."/>
            <person name="Kyrpides N.C."/>
            <person name="Klenk H.P."/>
            <person name="Lapidus A."/>
        </authorList>
    </citation>
    <scope>NUCLEOTIDE SEQUENCE [LARGE SCALE GENOMIC DNA]</scope>
    <source>
        <strain evidence="5">ATCC 49627 / DSM 7084 / CIP 109912 / JCM 12494 / NCIMB 702895 / VPI D76D-27C</strain>
    </source>
</reference>
<keyword evidence="1" id="KW-0805">Transcription regulation</keyword>
<dbReference type="Pfam" id="PF03704">
    <property type="entry name" value="BTAD"/>
    <property type="match status" value="1"/>
</dbReference>
<sequence length="996" mass="107874">MSGYEVPIDGRCEYIDSIDSDMSLPTNTFLVKSLGRKRDESSHLVVLCAEPGVGKTHAMNALLQSERQRGAFTRVLDFSSAGEDETPARLSRSAREVHALRERYARVAVGIDGLTAGDESAVARETRAIRKMLDDGCTVILCIRSESAALVEQLRDRAVVAGCFELTARGWYGNDPISRLTHGIPALYVAATSDARQGIQAFEDDSAYVRALREQIVLALRETLADEEVELRLALMLLGKGTQGDLAELLDRLDADELFLMESTVPLLGVTSHGGRFGVAGLCEIEGLRATLSSIEPVAQNYTKLVVRSARVLAQRGEYRRSALVCGLCHDVPELYEMGCESGFQYVVAGAPSLVARSIGYLKERGHGRETYVLLAQQALDEVFARRSVLEKGREACVSARGLSNAEYDAQRMDMILSSCRDGLDAIGGDDRTVDASGRDIATALRLHAVAQAALFSGRFSKAFNLLVDLPARRNPGTFAAALLSMDFSVAETLMGEVPVSQERVDRERAQSIMRELGDSRIDVYRNALSATTAILMGRESDFPCAEVAIAKSEEYGDGLLTAVFLLAAAIADLRNSAMARAHVRANRALGYATCRSADYLAHAARLVMSVIDIRLGGEITPEQEMACEGQLGDVLRILASASRGETHVPVRLDHLSRFNCSRDVLWAVNLVLNDTGDLASEVHGLIPEGWRGLVSTALAQFEDGAQAVEAHPQALSRSRGADGVKPSPAVRVSILGNFEVWVGKRRIPAERLVRRHVREVIGMLALAVGHRVSRRDLIASIWGEIDYVSGLKRLYESICACRKALGSRELGTNPIISNKIEGIVSLDPAIVSCDVDDLERSARDALAVEGNDRDMVRLGCRACTMYGGGVDFHPMDATGLADARTDALRSLYVDVASATAAAALREGRPRLAARLAREAYDVQPAREDVTVCLIEGLAAIGRLGEVVALYEDYRRRLPQLGLRRPAAGVAKAVEDALTRMEGRGEDMDGPAAIEA</sequence>
<dbReference type="InterPro" id="IPR005158">
    <property type="entry name" value="BTAD"/>
</dbReference>
<dbReference type="InterPro" id="IPR036388">
    <property type="entry name" value="WH-like_DNA-bd_sf"/>
</dbReference>
<feature type="domain" description="Bacterial transcriptional activator" evidence="3">
    <location>
        <begin position="834"/>
        <end position="978"/>
    </location>
</feature>
<name>E1QY12_OLSUV</name>
<dbReference type="InterPro" id="IPR011990">
    <property type="entry name" value="TPR-like_helical_dom_sf"/>
</dbReference>
<gene>
    <name evidence="4" type="ordered locus">Olsu_0144</name>
</gene>
<dbReference type="OrthoDB" id="3185430at2"/>
<dbReference type="GO" id="GO:0003677">
    <property type="term" value="F:DNA binding"/>
    <property type="evidence" value="ECO:0007669"/>
    <property type="project" value="TreeGrafter"/>
</dbReference>
<dbReference type="Gene3D" id="1.25.40.10">
    <property type="entry name" value="Tetratricopeptide repeat domain"/>
    <property type="match status" value="1"/>
</dbReference>
<evidence type="ECO:0000256" key="1">
    <source>
        <dbReference type="ARBA" id="ARBA00023015"/>
    </source>
</evidence>
<accession>E1QY12</accession>
<dbReference type="PATRIC" id="fig|633147.7.peg.1732"/>
<dbReference type="eggNOG" id="COG3947">
    <property type="taxonomic scope" value="Bacteria"/>
</dbReference>
<keyword evidence="2" id="KW-0804">Transcription</keyword>
<proteinExistence type="predicted"/>
<dbReference type="PANTHER" id="PTHR35807:SF1">
    <property type="entry name" value="TRANSCRIPTIONAL REGULATOR REDD"/>
    <property type="match status" value="1"/>
</dbReference>
<dbReference type="InterPro" id="IPR027417">
    <property type="entry name" value="P-loop_NTPase"/>
</dbReference>
<organism evidence="4 5">
    <name type="scientific">Olsenella uli (strain ATCC 49627 / DSM 7084 / CCUG 31166 / CIP 109912 / JCM 12494 / LMG 11480 / NCIMB 702895 / VPI D76D-27C)</name>
    <name type="common">Lactobacillus uli</name>
    <dbReference type="NCBI Taxonomy" id="633147"/>
    <lineage>
        <taxon>Bacteria</taxon>
        <taxon>Bacillati</taxon>
        <taxon>Actinomycetota</taxon>
        <taxon>Coriobacteriia</taxon>
        <taxon>Coriobacteriales</taxon>
        <taxon>Atopobiaceae</taxon>
        <taxon>Olsenella</taxon>
    </lineage>
</organism>
<dbReference type="PANTHER" id="PTHR35807">
    <property type="entry name" value="TRANSCRIPTIONAL REGULATOR REDD-RELATED"/>
    <property type="match status" value="1"/>
</dbReference>
<dbReference type="SUPFAM" id="SSF48452">
    <property type="entry name" value="TPR-like"/>
    <property type="match status" value="1"/>
</dbReference>
<dbReference type="GeneID" id="78511623"/>
<dbReference type="SMART" id="SM01043">
    <property type="entry name" value="BTAD"/>
    <property type="match status" value="1"/>
</dbReference>